<dbReference type="AlphaFoldDB" id="F2K1E2"/>
<dbReference type="InterPro" id="IPR009679">
    <property type="entry name" value="Phage_186_CII-like"/>
</dbReference>
<dbReference type="HOGENOM" id="CLU_1775205_0_0_6"/>
<proteinExistence type="predicted"/>
<dbReference type="EMBL" id="CP002583">
    <property type="protein sequence ID" value="ADZ91073.1"/>
    <property type="molecule type" value="Genomic_DNA"/>
</dbReference>
<dbReference type="eggNOG" id="ENOG5033E37">
    <property type="taxonomic scope" value="Bacteria"/>
</dbReference>
<accession>F2K1E2</accession>
<dbReference type="KEGG" id="mme:Marme_1817"/>
<evidence type="ECO:0000313" key="2">
    <source>
        <dbReference type="Proteomes" id="UP000001062"/>
    </source>
</evidence>
<evidence type="ECO:0000313" key="1">
    <source>
        <dbReference type="EMBL" id="ADZ91073.1"/>
    </source>
</evidence>
<dbReference type="OrthoDB" id="6688863at2"/>
<dbReference type="Pfam" id="PF06892">
    <property type="entry name" value="Phage_CP76"/>
    <property type="match status" value="1"/>
</dbReference>
<dbReference type="RefSeq" id="WP_013660978.1">
    <property type="nucleotide sequence ID" value="NC_015276.1"/>
</dbReference>
<dbReference type="STRING" id="717774.Marme_1817"/>
<dbReference type="GO" id="GO:0003677">
    <property type="term" value="F:DNA binding"/>
    <property type="evidence" value="ECO:0007669"/>
    <property type="project" value="InterPro"/>
</dbReference>
<dbReference type="Proteomes" id="UP000001062">
    <property type="component" value="Chromosome"/>
</dbReference>
<name>F2K1E2_MARM1</name>
<dbReference type="PATRIC" id="fig|717774.3.peg.1874"/>
<gene>
    <name evidence="1" type="ordered locus">Marme_1817</name>
</gene>
<sequence>MDHIDQAIYDTVHDSDMPPKEIARRLGSNYQVMINKANPQNETHRLTLRESVAIQLLTGNHAIYRAMGLELSIKAEESKSLSILECVLNAGKEHGDVLSTIQKALADGRLTLREQEQCQREITEAIEALMALRKAVLQHGIDQLKG</sequence>
<organism evidence="1 2">
    <name type="scientific">Marinomonas mediterranea (strain ATCC 700492 / JCM 21426 / NBRC 103028 / MMB-1)</name>
    <dbReference type="NCBI Taxonomy" id="717774"/>
    <lineage>
        <taxon>Bacteria</taxon>
        <taxon>Pseudomonadati</taxon>
        <taxon>Pseudomonadota</taxon>
        <taxon>Gammaproteobacteria</taxon>
        <taxon>Oceanospirillales</taxon>
        <taxon>Oceanospirillaceae</taxon>
        <taxon>Marinomonas</taxon>
    </lineage>
</organism>
<keyword evidence="2" id="KW-1185">Reference proteome</keyword>
<reference evidence="1 2" key="1">
    <citation type="journal article" date="2012" name="Stand. Genomic Sci.">
        <title>Complete genome sequence of the melanogenic marine bacterium Marinomonas mediterranea type strain (MMB-1(T)).</title>
        <authorList>
            <person name="Lucas-Elio P."/>
            <person name="Goodwin L."/>
            <person name="Woyke T."/>
            <person name="Pitluck S."/>
            <person name="Nolan M."/>
            <person name="Kyrpides N.C."/>
            <person name="Detter J.C."/>
            <person name="Copeland A."/>
            <person name="Teshima H."/>
            <person name="Bruce D."/>
            <person name="Detter C."/>
            <person name="Tapia R."/>
            <person name="Han S."/>
            <person name="Land M.L."/>
            <person name="Ivanova N."/>
            <person name="Mikhailova N."/>
            <person name="Johnston A.W."/>
            <person name="Sanchez-Amat A."/>
        </authorList>
    </citation>
    <scope>NUCLEOTIDE SEQUENCE [LARGE SCALE GENOMIC DNA]</scope>
    <source>
        <strain evidence="2">ATCC 700492 / JCM 21426 / NBRC 103028 / MMB-1</strain>
    </source>
</reference>
<protein>
    <submittedName>
        <fullName evidence="1">Putative bacteriophage protein (GP55-like)</fullName>
    </submittedName>
</protein>